<dbReference type="InterPro" id="IPR036640">
    <property type="entry name" value="ABC1_TM_sf"/>
</dbReference>
<evidence type="ECO:0000256" key="3">
    <source>
        <dbReference type="ARBA" id="ARBA00022692"/>
    </source>
</evidence>
<sequence>MLGLLGCCLIDSSLPLVLPLLVKFVLDAVANNSMSTIWTICEIFTVIIVILCVLAQLFQYWFGKTIKTFMADLRLRLYHHMEKLPVSYYENTHSGDSMSRITNDLGVVENAYTGNIRSLITSIMTGGYSAALMFYLDWKFASAMIVMGFASTYVNTRFAKSLRGISADIQKYAGSQFERLNDLIAGSQVSRIFQMSDRMNARFKEINHMLARLTVSRAIRYASLNSTNYLLMWLKNSGAFIVGTLMLINGQMTLGTLLSLVLLLEQVTNLFRHLGNVWAQLQSSLAGAARVFEVLDMSEEPARYYYAANNDVDEDDSHRMIEFRNSSFSYDQDRRILDEINFTVKKGQVVALVGPSGGGKSTILKLLLGFYPLGQGEIRIEGKRFTDYTLSELRDKMAYVSQDAYLFEGTIEENIRYGRLDATREEIVAAARAANAHDFITEQADGYDTMVGERGARLSGGQKQRISIARAFLKNPPILLLDEATSALDSESEQAVHQGLLRLMEGKTTIAIAHRLSTIKQADAIYVIDNGEIVEQGTHDELLVAGGIYNRLHHVQERNNKMNQYVS</sequence>
<evidence type="ECO:0000259" key="10">
    <source>
        <dbReference type="PROSITE" id="PS50929"/>
    </source>
</evidence>
<dbReference type="InterPro" id="IPR011527">
    <property type="entry name" value="ABC1_TM_dom"/>
</dbReference>
<keyword evidence="6 8" id="KW-1133">Transmembrane helix</keyword>
<dbReference type="EMBL" id="QGTQ01000002">
    <property type="protein sequence ID" value="PWW07317.1"/>
    <property type="molecule type" value="Genomic_DNA"/>
</dbReference>
<dbReference type="InterPro" id="IPR003439">
    <property type="entry name" value="ABC_transporter-like_ATP-bd"/>
</dbReference>
<dbReference type="InterPro" id="IPR003593">
    <property type="entry name" value="AAA+_ATPase"/>
</dbReference>
<dbReference type="PROSITE" id="PS50893">
    <property type="entry name" value="ABC_TRANSPORTER_2"/>
    <property type="match status" value="1"/>
</dbReference>
<evidence type="ECO:0000256" key="6">
    <source>
        <dbReference type="ARBA" id="ARBA00022989"/>
    </source>
</evidence>
<keyword evidence="5" id="KW-0067">ATP-binding</keyword>
<dbReference type="PROSITE" id="PS50929">
    <property type="entry name" value="ABC_TM1F"/>
    <property type="match status" value="1"/>
</dbReference>
<feature type="domain" description="ABC transporter" evidence="9">
    <location>
        <begin position="321"/>
        <end position="555"/>
    </location>
</feature>
<dbReference type="PANTHER" id="PTHR43394:SF1">
    <property type="entry name" value="ATP-BINDING CASSETTE SUB-FAMILY B MEMBER 10, MITOCHONDRIAL"/>
    <property type="match status" value="1"/>
</dbReference>
<comment type="similarity">
    <text evidence="2">Belongs to the ABC transporter superfamily.</text>
</comment>
<accession>A0A2V2YZU4</accession>
<dbReference type="PROSITE" id="PS00211">
    <property type="entry name" value="ABC_TRANSPORTER_1"/>
    <property type="match status" value="1"/>
</dbReference>
<dbReference type="FunFam" id="3.40.50.300:FF:000218">
    <property type="entry name" value="Multidrug ABC transporter ATP-binding protein"/>
    <property type="match status" value="1"/>
</dbReference>
<keyword evidence="12" id="KW-1185">Reference proteome</keyword>
<keyword evidence="7 8" id="KW-0472">Membrane</keyword>
<feature type="transmembrane region" description="Helical" evidence="8">
    <location>
        <begin position="35"/>
        <end position="58"/>
    </location>
</feature>
<evidence type="ECO:0000256" key="2">
    <source>
        <dbReference type="ARBA" id="ARBA00005417"/>
    </source>
</evidence>
<dbReference type="Gene3D" id="1.20.1560.10">
    <property type="entry name" value="ABC transporter type 1, transmembrane domain"/>
    <property type="match status" value="1"/>
</dbReference>
<keyword evidence="4" id="KW-0547">Nucleotide-binding</keyword>
<evidence type="ECO:0000256" key="4">
    <source>
        <dbReference type="ARBA" id="ARBA00022741"/>
    </source>
</evidence>
<evidence type="ECO:0000259" key="9">
    <source>
        <dbReference type="PROSITE" id="PS50893"/>
    </source>
</evidence>
<comment type="caution">
    <text evidence="11">The sequence shown here is derived from an EMBL/GenBank/DDBJ whole genome shotgun (WGS) entry which is preliminary data.</text>
</comment>
<dbReference type="Pfam" id="PF00005">
    <property type="entry name" value="ABC_tran"/>
    <property type="match status" value="1"/>
</dbReference>
<dbReference type="InterPro" id="IPR027417">
    <property type="entry name" value="P-loop_NTPase"/>
</dbReference>
<dbReference type="GO" id="GO:0016887">
    <property type="term" value="F:ATP hydrolysis activity"/>
    <property type="evidence" value="ECO:0007669"/>
    <property type="project" value="InterPro"/>
</dbReference>
<dbReference type="GO" id="GO:0005886">
    <property type="term" value="C:plasma membrane"/>
    <property type="evidence" value="ECO:0007669"/>
    <property type="project" value="UniProtKB-SubCell"/>
</dbReference>
<dbReference type="SUPFAM" id="SSF90123">
    <property type="entry name" value="ABC transporter transmembrane region"/>
    <property type="match status" value="1"/>
</dbReference>
<feature type="domain" description="ABC transmembrane type-1" evidence="10">
    <location>
        <begin position="2"/>
        <end position="283"/>
    </location>
</feature>
<evidence type="ECO:0000313" key="12">
    <source>
        <dbReference type="Proteomes" id="UP000246635"/>
    </source>
</evidence>
<dbReference type="SUPFAM" id="SSF52540">
    <property type="entry name" value="P-loop containing nucleoside triphosphate hydrolases"/>
    <property type="match status" value="1"/>
</dbReference>
<dbReference type="InterPro" id="IPR039421">
    <property type="entry name" value="Type_1_exporter"/>
</dbReference>
<name>A0A2V2YZU4_9BACL</name>
<evidence type="ECO:0000256" key="8">
    <source>
        <dbReference type="SAM" id="Phobius"/>
    </source>
</evidence>
<dbReference type="Pfam" id="PF00664">
    <property type="entry name" value="ABC_membrane"/>
    <property type="match status" value="1"/>
</dbReference>
<dbReference type="InterPro" id="IPR017871">
    <property type="entry name" value="ABC_transporter-like_CS"/>
</dbReference>
<evidence type="ECO:0000256" key="1">
    <source>
        <dbReference type="ARBA" id="ARBA00004651"/>
    </source>
</evidence>
<dbReference type="AlphaFoldDB" id="A0A2V2YZU4"/>
<organism evidence="11 12">
    <name type="scientific">Paenibacillus cellulosilyticus</name>
    <dbReference type="NCBI Taxonomy" id="375489"/>
    <lineage>
        <taxon>Bacteria</taxon>
        <taxon>Bacillati</taxon>
        <taxon>Bacillota</taxon>
        <taxon>Bacilli</taxon>
        <taxon>Bacillales</taxon>
        <taxon>Paenibacillaceae</taxon>
        <taxon>Paenibacillus</taxon>
    </lineage>
</organism>
<evidence type="ECO:0000256" key="5">
    <source>
        <dbReference type="ARBA" id="ARBA00022840"/>
    </source>
</evidence>
<reference evidence="11 12" key="1">
    <citation type="submission" date="2018-05" db="EMBL/GenBank/DDBJ databases">
        <title>Genomic Encyclopedia of Type Strains, Phase III (KMG-III): the genomes of soil and plant-associated and newly described type strains.</title>
        <authorList>
            <person name="Whitman W."/>
        </authorList>
    </citation>
    <scope>NUCLEOTIDE SEQUENCE [LARGE SCALE GENOMIC DNA]</scope>
    <source>
        <strain evidence="11 12">CECT 5696</strain>
    </source>
</reference>
<dbReference type="PANTHER" id="PTHR43394">
    <property type="entry name" value="ATP-DEPENDENT PERMEASE MDL1, MITOCHONDRIAL"/>
    <property type="match status" value="1"/>
</dbReference>
<proteinExistence type="inferred from homology"/>
<dbReference type="GO" id="GO:0005524">
    <property type="term" value="F:ATP binding"/>
    <property type="evidence" value="ECO:0007669"/>
    <property type="project" value="UniProtKB-KW"/>
</dbReference>
<evidence type="ECO:0000256" key="7">
    <source>
        <dbReference type="ARBA" id="ARBA00023136"/>
    </source>
</evidence>
<feature type="transmembrane region" description="Helical" evidence="8">
    <location>
        <begin position="132"/>
        <end position="154"/>
    </location>
</feature>
<gene>
    <name evidence="11" type="ORF">DFQ01_102209</name>
</gene>
<dbReference type="SMART" id="SM00382">
    <property type="entry name" value="AAA"/>
    <property type="match status" value="1"/>
</dbReference>
<keyword evidence="3 8" id="KW-0812">Transmembrane</keyword>
<dbReference type="GO" id="GO:0015421">
    <property type="term" value="F:ABC-type oligopeptide transporter activity"/>
    <property type="evidence" value="ECO:0007669"/>
    <property type="project" value="TreeGrafter"/>
</dbReference>
<dbReference type="Proteomes" id="UP000246635">
    <property type="component" value="Unassembled WGS sequence"/>
</dbReference>
<comment type="subcellular location">
    <subcellularLocation>
        <location evidence="1">Cell membrane</location>
        <topology evidence="1">Multi-pass membrane protein</topology>
    </subcellularLocation>
</comment>
<protein>
    <submittedName>
        <fullName evidence="11">ABC-type multidrug transport system fused ATPase/permease subunit</fullName>
    </submittedName>
</protein>
<evidence type="ECO:0000313" key="11">
    <source>
        <dbReference type="EMBL" id="PWW07317.1"/>
    </source>
</evidence>
<dbReference type="Gene3D" id="3.40.50.300">
    <property type="entry name" value="P-loop containing nucleotide triphosphate hydrolases"/>
    <property type="match status" value="1"/>
</dbReference>
<feature type="transmembrane region" description="Helical" evidence="8">
    <location>
        <begin position="239"/>
        <end position="264"/>
    </location>
</feature>